<keyword evidence="2" id="KW-0472">Membrane</keyword>
<dbReference type="EMBL" id="JEMN01001628">
    <property type="protein sequence ID" value="KXH31147.1"/>
    <property type="molecule type" value="Genomic_DNA"/>
</dbReference>
<proteinExistence type="predicted"/>
<comment type="caution">
    <text evidence="3">The sequence shown here is derived from an EMBL/GenBank/DDBJ whole genome shotgun (WGS) entry which is preliminary data.</text>
</comment>
<gene>
    <name evidence="3" type="ORF">CNYM01_11270</name>
</gene>
<dbReference type="OrthoDB" id="5244249at2759"/>
<evidence type="ECO:0000313" key="3">
    <source>
        <dbReference type="EMBL" id="KXH31147.1"/>
    </source>
</evidence>
<feature type="region of interest" description="Disordered" evidence="1">
    <location>
        <begin position="103"/>
        <end position="141"/>
    </location>
</feature>
<sequence>MTTIKWVEETNNPLPQVVAYSAPEAVGIPMTDLGIGKGGNDGTRENETLHSVHVGDDAASTIGAEEVSRLWNWKAMIGICIGLLILAIVVPLTVTLSIKNHTSGPGNAENLATSTATSSSSSSTATSLTSLSAPSSTPKPVPECVESKFIREVNWIGIDEGGGGWVFNLHPAKSAQDCCTICHLGTPDGCNGWLYIPENSSTPSCSIIHGFDGPSDSESCPKGRPDIVFTKTGDKDSYGGPGPCSGSLHYIELFHGLEGGGAKYCWSGSPVLFSPGRKNHGKITTVNVTPIFYVHMLPSHGNVSPANVST</sequence>
<keyword evidence="2" id="KW-0812">Transmembrane</keyword>
<accession>A0A135S632</accession>
<keyword evidence="4" id="KW-1185">Reference proteome</keyword>
<evidence type="ECO:0000256" key="1">
    <source>
        <dbReference type="SAM" id="MobiDB-lite"/>
    </source>
</evidence>
<protein>
    <submittedName>
        <fullName evidence="3">Uncharacterized protein</fullName>
    </submittedName>
</protein>
<evidence type="ECO:0000256" key="2">
    <source>
        <dbReference type="SAM" id="Phobius"/>
    </source>
</evidence>
<evidence type="ECO:0000313" key="4">
    <source>
        <dbReference type="Proteomes" id="UP000070054"/>
    </source>
</evidence>
<keyword evidence="2" id="KW-1133">Transmembrane helix</keyword>
<dbReference type="Proteomes" id="UP000070054">
    <property type="component" value="Unassembled WGS sequence"/>
</dbReference>
<dbReference type="AlphaFoldDB" id="A0A135S632"/>
<name>A0A135S632_9PEZI</name>
<feature type="compositionally biased region" description="Low complexity" evidence="1">
    <location>
        <begin position="111"/>
        <end position="138"/>
    </location>
</feature>
<organism evidence="3 4">
    <name type="scientific">Colletotrichum nymphaeae SA-01</name>
    <dbReference type="NCBI Taxonomy" id="1460502"/>
    <lineage>
        <taxon>Eukaryota</taxon>
        <taxon>Fungi</taxon>
        <taxon>Dikarya</taxon>
        <taxon>Ascomycota</taxon>
        <taxon>Pezizomycotina</taxon>
        <taxon>Sordariomycetes</taxon>
        <taxon>Hypocreomycetidae</taxon>
        <taxon>Glomerellales</taxon>
        <taxon>Glomerellaceae</taxon>
        <taxon>Colletotrichum</taxon>
        <taxon>Colletotrichum acutatum species complex</taxon>
    </lineage>
</organism>
<feature type="transmembrane region" description="Helical" evidence="2">
    <location>
        <begin position="75"/>
        <end position="98"/>
    </location>
</feature>
<reference evidence="3 4" key="1">
    <citation type="submission" date="2014-02" db="EMBL/GenBank/DDBJ databases">
        <title>The genome sequence of Colletotrichum nymphaeae SA-01.</title>
        <authorList>
            <person name="Baroncelli R."/>
            <person name="Thon M.R."/>
        </authorList>
    </citation>
    <scope>NUCLEOTIDE SEQUENCE [LARGE SCALE GENOMIC DNA]</scope>
    <source>
        <strain evidence="3 4">SA-01</strain>
    </source>
</reference>